<dbReference type="EMBL" id="LFKP01000008">
    <property type="protein sequence ID" value="OHV96196.1"/>
    <property type="molecule type" value="Genomic_DNA"/>
</dbReference>
<sequence length="66" mass="7163">MDSRLTFICDSCGSDKFAIPSDPKPDDMISCAGCGNAARYVDLQESAVKQAKELVQKTFAGLFRKS</sequence>
<gene>
    <name evidence="1" type="ORF">AKG95_15425</name>
</gene>
<reference evidence="1 2" key="1">
    <citation type="submission" date="2015-06" db="EMBL/GenBank/DDBJ databases">
        <title>Draft genome sequencing of a biphenyl-degrading bacterium, Janthinobacterium lividum MEG1.</title>
        <authorList>
            <person name="Shimodaira J."/>
            <person name="Hatta T."/>
        </authorList>
    </citation>
    <scope>NUCLEOTIDE SEQUENCE [LARGE SCALE GENOMIC DNA]</scope>
    <source>
        <strain evidence="1 2">MEG1</strain>
    </source>
</reference>
<dbReference type="RefSeq" id="WP_071077684.1">
    <property type="nucleotide sequence ID" value="NZ_LFKP01000008.1"/>
</dbReference>
<accession>A0A1S1U7E0</accession>
<organism evidence="1 2">
    <name type="scientific">Janthinobacterium lividum</name>
    <dbReference type="NCBI Taxonomy" id="29581"/>
    <lineage>
        <taxon>Bacteria</taxon>
        <taxon>Pseudomonadati</taxon>
        <taxon>Pseudomonadota</taxon>
        <taxon>Betaproteobacteria</taxon>
        <taxon>Burkholderiales</taxon>
        <taxon>Oxalobacteraceae</taxon>
        <taxon>Janthinobacterium</taxon>
    </lineage>
</organism>
<name>A0A1S1U7E0_9BURK</name>
<evidence type="ECO:0000313" key="1">
    <source>
        <dbReference type="EMBL" id="OHV96196.1"/>
    </source>
</evidence>
<dbReference type="AlphaFoldDB" id="A0A1S1U7E0"/>
<protein>
    <submittedName>
        <fullName evidence="1">Uncharacterized protein</fullName>
    </submittedName>
</protein>
<evidence type="ECO:0000313" key="2">
    <source>
        <dbReference type="Proteomes" id="UP000179840"/>
    </source>
</evidence>
<dbReference type="Proteomes" id="UP000179840">
    <property type="component" value="Unassembled WGS sequence"/>
</dbReference>
<comment type="caution">
    <text evidence="1">The sequence shown here is derived from an EMBL/GenBank/DDBJ whole genome shotgun (WGS) entry which is preliminary data.</text>
</comment>
<proteinExistence type="predicted"/>